<dbReference type="Gene3D" id="1.10.3720.10">
    <property type="entry name" value="MetI-like"/>
    <property type="match status" value="1"/>
</dbReference>
<evidence type="ECO:0000256" key="1">
    <source>
        <dbReference type="ARBA" id="ARBA00004651"/>
    </source>
</evidence>
<evidence type="ECO:0000313" key="10">
    <source>
        <dbReference type="EMBL" id="CAC45288.1"/>
    </source>
</evidence>
<feature type="transmembrane region" description="Helical" evidence="8">
    <location>
        <begin position="84"/>
        <end position="108"/>
    </location>
</feature>
<evidence type="ECO:0000256" key="7">
    <source>
        <dbReference type="ARBA" id="ARBA00023136"/>
    </source>
</evidence>
<organism evidence="10 11">
    <name type="scientific">Rhizobium meliloti (strain 1021)</name>
    <name type="common">Ensifer meliloti</name>
    <name type="synonym">Sinorhizobium meliloti</name>
    <dbReference type="NCBI Taxonomy" id="266834"/>
    <lineage>
        <taxon>Bacteria</taxon>
        <taxon>Pseudomonadati</taxon>
        <taxon>Pseudomonadota</taxon>
        <taxon>Alphaproteobacteria</taxon>
        <taxon>Hyphomicrobiales</taxon>
        <taxon>Rhizobiaceae</taxon>
        <taxon>Sinorhizobium/Ensifer group</taxon>
        <taxon>Sinorhizobium</taxon>
    </lineage>
</organism>
<comment type="similarity">
    <text evidence="2">Belongs to the binding-protein-dependent transport system permease family. CysTW subfamily.</text>
</comment>
<evidence type="ECO:0000256" key="4">
    <source>
        <dbReference type="ARBA" id="ARBA00022475"/>
    </source>
</evidence>
<protein>
    <submittedName>
        <fullName evidence="10">Probable putrescine transport system permease</fullName>
    </submittedName>
</protein>
<keyword evidence="7 8" id="KW-0472">Membrane</keyword>
<dbReference type="HOGENOM" id="CLU_016047_18_3_5"/>
<accession>Q92RX2</accession>
<dbReference type="Pfam" id="PF00528">
    <property type="entry name" value="BPD_transp_1"/>
    <property type="match status" value="1"/>
</dbReference>
<dbReference type="AlphaFoldDB" id="Q92RX2"/>
<feature type="domain" description="ABC transmembrane type-1" evidence="9">
    <location>
        <begin position="85"/>
        <end position="291"/>
    </location>
</feature>
<dbReference type="GO" id="GO:0005886">
    <property type="term" value="C:plasma membrane"/>
    <property type="evidence" value="ECO:0007669"/>
    <property type="project" value="UniProtKB-SubCell"/>
</dbReference>
<dbReference type="InterPro" id="IPR000515">
    <property type="entry name" value="MetI-like"/>
</dbReference>
<evidence type="ECO:0000256" key="3">
    <source>
        <dbReference type="ARBA" id="ARBA00022448"/>
    </source>
</evidence>
<feature type="transmembrane region" description="Helical" evidence="8">
    <location>
        <begin position="12"/>
        <end position="37"/>
    </location>
</feature>
<reference evidence="11" key="2">
    <citation type="journal article" date="2001" name="Science">
        <title>The composite genome of the legume symbiont Sinorhizobium meliloti.</title>
        <authorList>
            <person name="Galibert F."/>
            <person name="Finan T.M."/>
            <person name="Long S.R."/>
            <person name="Puehler A."/>
            <person name="Abola P."/>
            <person name="Ampe F."/>
            <person name="Barloy-Hubler F."/>
            <person name="Barnett M.J."/>
            <person name="Becker A."/>
            <person name="Boistard P."/>
            <person name="Bothe G."/>
            <person name="Boutry M."/>
            <person name="Bowser L."/>
            <person name="Buhrmester J."/>
            <person name="Cadieu E."/>
            <person name="Capela D."/>
            <person name="Chain P."/>
            <person name="Cowie A."/>
            <person name="Davis R.W."/>
            <person name="Dreano S."/>
            <person name="Federspiel N.A."/>
            <person name="Fisher R.F."/>
            <person name="Gloux S."/>
            <person name="Godrie T."/>
            <person name="Goffeau A."/>
            <person name="Golding B."/>
            <person name="Gouzy J."/>
            <person name="Gurjal M."/>
            <person name="Hernandez-Lucas I."/>
            <person name="Hong A."/>
            <person name="Huizar L."/>
            <person name="Hyman R.W."/>
            <person name="Jones T."/>
            <person name="Kahn D."/>
            <person name="Kahn M.L."/>
            <person name="Kalman S."/>
            <person name="Keating D.H."/>
            <person name="Kiss E."/>
            <person name="Komp C."/>
            <person name="Lelaure V."/>
            <person name="Masuy D."/>
            <person name="Palm C."/>
            <person name="Peck M.C."/>
            <person name="Pohl T.M."/>
            <person name="Portetelle D."/>
            <person name="Purnelle B."/>
            <person name="Ramsperger U."/>
            <person name="Surzycki R."/>
            <person name="Thebault P."/>
            <person name="Vandenbol M."/>
            <person name="Vorhoelter F.J."/>
            <person name="Weidner S."/>
            <person name="Wells D.H."/>
            <person name="Wong K."/>
            <person name="Yeh K.-C."/>
            <person name="Batut J."/>
        </authorList>
    </citation>
    <scope>NUCLEOTIDE SEQUENCE [LARGE SCALE GENOMIC DNA]</scope>
    <source>
        <strain evidence="11">1021</strain>
    </source>
</reference>
<feature type="transmembrane region" description="Helical" evidence="8">
    <location>
        <begin position="214"/>
        <end position="239"/>
    </location>
</feature>
<dbReference type="eggNOG" id="COG1176">
    <property type="taxonomic scope" value="Bacteria"/>
</dbReference>
<dbReference type="Proteomes" id="UP000001976">
    <property type="component" value="Chromosome"/>
</dbReference>
<dbReference type="CDD" id="cd06261">
    <property type="entry name" value="TM_PBP2"/>
    <property type="match status" value="1"/>
</dbReference>
<dbReference type="OrthoDB" id="9807047at2"/>
<reference evidence="10 11" key="1">
    <citation type="journal article" date="2001" name="Proc. Natl. Acad. Sci. U.S.A.">
        <title>Analysis of the chromosome sequence of the legume symbiont Sinorhizobium meliloti strain 1021.</title>
        <authorList>
            <person name="Capela D."/>
            <person name="Barloy-Hubler F."/>
            <person name="Gouzy J."/>
            <person name="Bothe G."/>
            <person name="Ampe F."/>
            <person name="Batut J."/>
            <person name="Boistard P."/>
            <person name="Becker A."/>
            <person name="Boutry M."/>
            <person name="Cadieu E."/>
            <person name="Dreano S."/>
            <person name="Gloux S."/>
            <person name="Godrie T."/>
            <person name="Goffeau A."/>
            <person name="Kahn D."/>
            <person name="Kiss E."/>
            <person name="Lelaure V."/>
            <person name="Masuy D."/>
            <person name="Pohl T."/>
            <person name="Portetelle D."/>
            <person name="Puehler A."/>
            <person name="Purnelle B."/>
            <person name="Ramsperger U."/>
            <person name="Renard C."/>
            <person name="Thebault P."/>
            <person name="Vandenbol M."/>
            <person name="Weidner S."/>
            <person name="Galibert F."/>
        </authorList>
    </citation>
    <scope>NUCLEOTIDE SEQUENCE [LARGE SCALE GENOMIC DNA]</scope>
    <source>
        <strain evidence="10 11">1021</strain>
    </source>
</reference>
<feature type="transmembrane region" description="Helical" evidence="8">
    <location>
        <begin position="270"/>
        <end position="291"/>
    </location>
</feature>
<proteinExistence type="inferred from homology"/>
<evidence type="ECO:0000256" key="5">
    <source>
        <dbReference type="ARBA" id="ARBA00022692"/>
    </source>
</evidence>
<keyword evidence="6 8" id="KW-1133">Transmembrane helix</keyword>
<dbReference type="SUPFAM" id="SSF161098">
    <property type="entry name" value="MetI-like"/>
    <property type="match status" value="1"/>
</dbReference>
<dbReference type="EMBL" id="AL591688">
    <property type="protein sequence ID" value="CAC45288.1"/>
    <property type="molecule type" value="Genomic_DNA"/>
</dbReference>
<evidence type="ECO:0000313" key="11">
    <source>
        <dbReference type="Proteomes" id="UP000001976"/>
    </source>
</evidence>
<keyword evidence="3 8" id="KW-0813">Transport</keyword>
<dbReference type="PROSITE" id="PS50928">
    <property type="entry name" value="ABC_TM1"/>
    <property type="match status" value="1"/>
</dbReference>
<dbReference type="PANTHER" id="PTHR42929">
    <property type="entry name" value="INNER MEMBRANE ABC TRANSPORTER PERMEASE PROTEIN YDCU-RELATED-RELATED"/>
    <property type="match status" value="1"/>
</dbReference>
<gene>
    <name evidence="10" type="primary">potH</name>
    <name evidence="10" type="ORF">SMc00772</name>
</gene>
<dbReference type="EnsemblBacteria" id="CAC45288">
    <property type="protein sequence ID" value="CAC45288"/>
    <property type="gene ID" value="SMc00772"/>
</dbReference>
<sequence>MAKLASALVSRLVIIIPYAWLLFFFLIPFFIVFRISLSQTAVAMPPYMPVFDLAGGLSGIMEKLGEFSLDNYVWLTEDVLYFNAYVSSVVIAAISTFLTLLIGYPIAYGMAKAPRSLRPTLLMIVILPFWTSFLIRVYAWIAILKPEGLLNQVLSAVGLIDQPLIILNTNLAIYIGIVYSYLPFMVLPIYSALEKMDHSLTEAAQDLGCTPAAAFWRVTFPLSLPGVVAGCLLVFIPAVGEFVIPDLLGGSETLMIGKTLWSEFNSNRDWPVSSAVAIILLMILVIPIVYFQNIQAKADGEER</sequence>
<feature type="transmembrane region" description="Helical" evidence="8">
    <location>
        <begin position="120"/>
        <end position="141"/>
    </location>
</feature>
<evidence type="ECO:0000256" key="6">
    <source>
        <dbReference type="ARBA" id="ARBA00022989"/>
    </source>
</evidence>
<comment type="subcellular location">
    <subcellularLocation>
        <location evidence="1 8">Cell membrane</location>
        <topology evidence="1 8">Multi-pass membrane protein</topology>
    </subcellularLocation>
</comment>
<evidence type="ECO:0000256" key="8">
    <source>
        <dbReference type="RuleBase" id="RU363032"/>
    </source>
</evidence>
<dbReference type="KEGG" id="sme:SMc00772"/>
<feature type="transmembrane region" description="Helical" evidence="8">
    <location>
        <begin position="171"/>
        <end position="193"/>
    </location>
</feature>
<keyword evidence="5 8" id="KW-0812">Transmembrane</keyword>
<keyword evidence="11" id="KW-1185">Reference proteome</keyword>
<dbReference type="PANTHER" id="PTHR42929:SF3">
    <property type="entry name" value="PUTRESCINE TRANSPORT SYSTEM PERMEASE PROTEIN POTH"/>
    <property type="match status" value="1"/>
</dbReference>
<dbReference type="PATRIC" id="fig|266834.11.peg.2095"/>
<dbReference type="InterPro" id="IPR035906">
    <property type="entry name" value="MetI-like_sf"/>
</dbReference>
<evidence type="ECO:0000259" key="9">
    <source>
        <dbReference type="PROSITE" id="PS50928"/>
    </source>
</evidence>
<name>Q92RX2_RHIME</name>
<dbReference type="GO" id="GO:0055085">
    <property type="term" value="P:transmembrane transport"/>
    <property type="evidence" value="ECO:0007669"/>
    <property type="project" value="InterPro"/>
</dbReference>
<dbReference type="RefSeq" id="WP_010968767.1">
    <property type="nucleotide sequence ID" value="NC_003047.1"/>
</dbReference>
<keyword evidence="4" id="KW-1003">Cell membrane</keyword>
<evidence type="ECO:0000256" key="2">
    <source>
        <dbReference type="ARBA" id="ARBA00007069"/>
    </source>
</evidence>